<dbReference type="PROSITE" id="PS00329">
    <property type="entry name" value="HSP70_2"/>
    <property type="match status" value="1"/>
</dbReference>
<dbReference type="InterPro" id="IPR043129">
    <property type="entry name" value="ATPase_NBD"/>
</dbReference>
<evidence type="ECO:0000313" key="7">
    <source>
        <dbReference type="Proteomes" id="UP000316621"/>
    </source>
</evidence>
<dbReference type="GO" id="GO:0140662">
    <property type="term" value="F:ATP-dependent protein folding chaperone"/>
    <property type="evidence" value="ECO:0007669"/>
    <property type="project" value="InterPro"/>
</dbReference>
<dbReference type="InterPro" id="IPR038765">
    <property type="entry name" value="Papain-like_cys_pep_sf"/>
</dbReference>
<evidence type="ECO:0000256" key="4">
    <source>
        <dbReference type="SAM" id="MobiDB-lite"/>
    </source>
</evidence>
<gene>
    <name evidence="6" type="ORF">C5167_007934</name>
</gene>
<comment type="similarity">
    <text evidence="3">Belongs to the heat shock protein 70 family.</text>
</comment>
<feature type="compositionally biased region" description="Basic residues" evidence="4">
    <location>
        <begin position="775"/>
        <end position="792"/>
    </location>
</feature>
<protein>
    <recommendedName>
        <fullName evidence="5">Peptidase C1A papain C-terminal domain-containing protein</fullName>
    </recommendedName>
</protein>
<keyword evidence="7" id="KW-1185">Reference proteome</keyword>
<evidence type="ECO:0000256" key="2">
    <source>
        <dbReference type="ARBA" id="ARBA00022840"/>
    </source>
</evidence>
<dbReference type="InterPro" id="IPR018181">
    <property type="entry name" value="Heat_shock_70_CS"/>
</dbReference>
<dbReference type="AlphaFoldDB" id="A0A4Y7JT15"/>
<dbReference type="Pfam" id="PF00112">
    <property type="entry name" value="Peptidase_C1"/>
    <property type="match status" value="1"/>
</dbReference>
<dbReference type="GO" id="GO:0005524">
    <property type="term" value="F:ATP binding"/>
    <property type="evidence" value="ECO:0007669"/>
    <property type="project" value="UniProtKB-KW"/>
</dbReference>
<dbReference type="InterPro" id="IPR000668">
    <property type="entry name" value="Peptidase_C1A_C"/>
</dbReference>
<evidence type="ECO:0000259" key="5">
    <source>
        <dbReference type="SMART" id="SM00645"/>
    </source>
</evidence>
<dbReference type="PROSITE" id="PS01036">
    <property type="entry name" value="HSP70_3"/>
    <property type="match status" value="1"/>
</dbReference>
<dbReference type="GO" id="GO:0006508">
    <property type="term" value="P:proteolysis"/>
    <property type="evidence" value="ECO:0007669"/>
    <property type="project" value="InterPro"/>
</dbReference>
<dbReference type="PANTHER" id="PTHR19375">
    <property type="entry name" value="HEAT SHOCK PROTEIN 70KDA"/>
    <property type="match status" value="1"/>
</dbReference>
<dbReference type="PRINTS" id="PR00301">
    <property type="entry name" value="HEATSHOCK70"/>
</dbReference>
<dbReference type="SMART" id="SM00645">
    <property type="entry name" value="Pept_C1"/>
    <property type="match status" value="1"/>
</dbReference>
<dbReference type="SUPFAM" id="SSF54001">
    <property type="entry name" value="Cysteine proteinases"/>
    <property type="match status" value="1"/>
</dbReference>
<evidence type="ECO:0000256" key="1">
    <source>
        <dbReference type="ARBA" id="ARBA00022741"/>
    </source>
</evidence>
<dbReference type="InterPro" id="IPR029048">
    <property type="entry name" value="HSP70_C_sf"/>
</dbReference>
<evidence type="ECO:0000313" key="6">
    <source>
        <dbReference type="EMBL" id="RZC64243.1"/>
    </source>
</evidence>
<dbReference type="SUPFAM" id="SSF100934">
    <property type="entry name" value="Heat shock protein 70kD (HSP70), C-terminal subdomain"/>
    <property type="match status" value="1"/>
</dbReference>
<sequence length="792" mass="86566">MVCVLVHYGREFPTCDSSHGIKQASAELPTTSATDLTVVPFTSQRFGSRPGYSVPSLIAMISIIRLESKARIQSLLAFSSGPKRERPLLHLRCTKGNAAVAGLLVQLQQYKNGVCTAEEYPFTGEDQKCVPKFSSLVRIGGCQKVVVGDRDLMRAVSFRPCSASLSPEFQNSVDYLEYKGGIFYGSSGLVKLPQGSALGHTVLIVGYDSEKGQKFFIIKESKGKNWWGEGRPRSFRTRRERRPHLQLSPSTLREKLLGVPAKQHAMTDPTNIIFGIKRLIGRRYDDGQTLNKMNKVPYKIVNSPNGDAWVDANGNAYSPSQIGAFLLTQMKEIAEAYLIKGVSKAVISVPAYFNDSQRRAKKDAGTIAGLDVQSIINESTSAALSYAFNKKMGVMGLVAVFDLGGGTFHVSILEISTGVFEVKATNGDTFLGGQRLREAAERDKIKLSSASQTEIVVPCITAHKDFNIIMTRSKFESLEDIEEVLLVGGMTRVPKVQEVVSEIFGKRRAKGVHPEEAVAMGAAIQGDILRGVVKDIVFVDITPLSLGCTETLSGIFNRLINKNTTIPTKRSQKFSTTAENQTQVGVRVLQGENEMASDNILLGEFVITGIPPAPRGLPQIEVTFQIDVNGIVTVSARDMPSGKRQQVTVKSCGGLLESEIEEMVSDAEKVQERKSLMDIKNIADTSVCSMNKSLSECQEKIPAEVVKEMEDAISDLRHASAGDNVDEIKAKLDIANKAMSKIRQQMGPKTKAKADIPAKVVKEMEDVTKVTGPKSNRKRQIGKNRAGKICRK</sequence>
<feature type="domain" description="Peptidase C1A papain C-terminal" evidence="5">
    <location>
        <begin position="42"/>
        <end position="253"/>
    </location>
</feature>
<dbReference type="Gene3D" id="2.60.34.10">
    <property type="entry name" value="Substrate Binding Domain Of DNAk, Chain A, domain 1"/>
    <property type="match status" value="1"/>
</dbReference>
<evidence type="ECO:0000256" key="3">
    <source>
        <dbReference type="RuleBase" id="RU003322"/>
    </source>
</evidence>
<dbReference type="Gene3D" id="3.30.30.30">
    <property type="match status" value="1"/>
</dbReference>
<dbReference type="Gene3D" id="3.90.70.10">
    <property type="entry name" value="Cysteine proteinases"/>
    <property type="match status" value="1"/>
</dbReference>
<name>A0A4Y7JT15_PAPSO</name>
<dbReference type="FunFam" id="3.30.30.30:FF:000003">
    <property type="entry name" value="Heat shock protein 9"/>
    <property type="match status" value="1"/>
</dbReference>
<dbReference type="Proteomes" id="UP000316621">
    <property type="component" value="Chromosome 6"/>
</dbReference>
<dbReference type="SUPFAM" id="SSF53067">
    <property type="entry name" value="Actin-like ATPase domain"/>
    <property type="match status" value="2"/>
</dbReference>
<dbReference type="Gene3D" id="1.20.1270.10">
    <property type="match status" value="1"/>
</dbReference>
<dbReference type="InterPro" id="IPR013126">
    <property type="entry name" value="Hsp_70_fam"/>
</dbReference>
<dbReference type="Gramene" id="RZC64243">
    <property type="protein sequence ID" value="RZC64243"/>
    <property type="gene ID" value="C5167_007934"/>
</dbReference>
<dbReference type="GO" id="GO:0008234">
    <property type="term" value="F:cysteine-type peptidase activity"/>
    <property type="evidence" value="ECO:0007669"/>
    <property type="project" value="InterPro"/>
</dbReference>
<proteinExistence type="inferred from homology"/>
<dbReference type="InterPro" id="IPR029047">
    <property type="entry name" value="HSP70_peptide-bd_sf"/>
</dbReference>
<dbReference type="Gene3D" id="3.90.640.10">
    <property type="entry name" value="Actin, Chain A, domain 4"/>
    <property type="match status" value="1"/>
</dbReference>
<dbReference type="Gene3D" id="3.30.420.40">
    <property type="match status" value="2"/>
</dbReference>
<dbReference type="SUPFAM" id="SSF100920">
    <property type="entry name" value="Heat shock protein 70kD (HSP70), peptide-binding domain"/>
    <property type="match status" value="1"/>
</dbReference>
<accession>A0A4Y7JT15</accession>
<dbReference type="EMBL" id="CM010720">
    <property type="protein sequence ID" value="RZC64243.1"/>
    <property type="molecule type" value="Genomic_DNA"/>
</dbReference>
<organism evidence="6 7">
    <name type="scientific">Papaver somniferum</name>
    <name type="common">Opium poppy</name>
    <dbReference type="NCBI Taxonomy" id="3469"/>
    <lineage>
        <taxon>Eukaryota</taxon>
        <taxon>Viridiplantae</taxon>
        <taxon>Streptophyta</taxon>
        <taxon>Embryophyta</taxon>
        <taxon>Tracheophyta</taxon>
        <taxon>Spermatophyta</taxon>
        <taxon>Magnoliopsida</taxon>
        <taxon>Ranunculales</taxon>
        <taxon>Papaveraceae</taxon>
        <taxon>Papaveroideae</taxon>
        <taxon>Papaver</taxon>
    </lineage>
</organism>
<dbReference type="FunFam" id="3.90.640.10:FF:000003">
    <property type="entry name" value="Molecular chaperone DnaK"/>
    <property type="match status" value="1"/>
</dbReference>
<dbReference type="Pfam" id="PF00012">
    <property type="entry name" value="HSP70"/>
    <property type="match status" value="2"/>
</dbReference>
<keyword evidence="2 3" id="KW-0067">ATP-binding</keyword>
<dbReference type="STRING" id="3469.A0A4Y7JT15"/>
<keyword evidence="1 3" id="KW-0547">Nucleotide-binding</keyword>
<feature type="region of interest" description="Disordered" evidence="4">
    <location>
        <begin position="767"/>
        <end position="792"/>
    </location>
</feature>
<reference evidence="6 7" key="1">
    <citation type="journal article" date="2018" name="Science">
        <title>The opium poppy genome and morphinan production.</title>
        <authorList>
            <person name="Guo L."/>
            <person name="Winzer T."/>
            <person name="Yang X."/>
            <person name="Li Y."/>
            <person name="Ning Z."/>
            <person name="He Z."/>
            <person name="Teodor R."/>
            <person name="Lu Y."/>
            <person name="Bowser T.A."/>
            <person name="Graham I.A."/>
            <person name="Ye K."/>
        </authorList>
    </citation>
    <scope>NUCLEOTIDE SEQUENCE [LARGE SCALE GENOMIC DNA]</scope>
    <source>
        <strain evidence="7">cv. HN1</strain>
        <tissue evidence="6">Leaves</tissue>
    </source>
</reference>